<keyword evidence="10" id="KW-0902">Two-component regulatory system</keyword>
<name>A0A919BKF1_9GAMM</name>
<evidence type="ECO:0000256" key="11">
    <source>
        <dbReference type="ARBA" id="ARBA00023136"/>
    </source>
</evidence>
<accession>A0A919BKF1</accession>
<comment type="subcellular location">
    <subcellularLocation>
        <location evidence="1">Cell membrane</location>
        <topology evidence="1">Multi-pass membrane protein</topology>
    </subcellularLocation>
</comment>
<protein>
    <submittedName>
        <fullName evidence="14">ATPase</fullName>
    </submittedName>
</protein>
<evidence type="ECO:0000313" key="14">
    <source>
        <dbReference type="EMBL" id="GHF97607.1"/>
    </source>
</evidence>
<feature type="transmembrane region" description="Helical" evidence="12">
    <location>
        <begin position="47"/>
        <end position="72"/>
    </location>
</feature>
<feature type="transmembrane region" description="Helical" evidence="12">
    <location>
        <begin position="92"/>
        <end position="113"/>
    </location>
</feature>
<dbReference type="Gene3D" id="3.30.565.10">
    <property type="entry name" value="Histidine kinase-like ATPase, C-terminal domain"/>
    <property type="match status" value="1"/>
</dbReference>
<evidence type="ECO:0000256" key="3">
    <source>
        <dbReference type="ARBA" id="ARBA00022553"/>
    </source>
</evidence>
<evidence type="ECO:0000256" key="1">
    <source>
        <dbReference type="ARBA" id="ARBA00004651"/>
    </source>
</evidence>
<keyword evidence="4" id="KW-0808">Transferase</keyword>
<dbReference type="EMBL" id="BNCK01000006">
    <property type="protein sequence ID" value="GHF97607.1"/>
    <property type="molecule type" value="Genomic_DNA"/>
</dbReference>
<keyword evidence="2" id="KW-1003">Cell membrane</keyword>
<evidence type="ECO:0000256" key="12">
    <source>
        <dbReference type="SAM" id="Phobius"/>
    </source>
</evidence>
<keyword evidence="6" id="KW-0547">Nucleotide-binding</keyword>
<evidence type="ECO:0000256" key="6">
    <source>
        <dbReference type="ARBA" id="ARBA00022741"/>
    </source>
</evidence>
<dbReference type="GO" id="GO:0005524">
    <property type="term" value="F:ATP binding"/>
    <property type="evidence" value="ECO:0007669"/>
    <property type="project" value="UniProtKB-KW"/>
</dbReference>
<dbReference type="GO" id="GO:0005886">
    <property type="term" value="C:plasma membrane"/>
    <property type="evidence" value="ECO:0007669"/>
    <property type="project" value="UniProtKB-SubCell"/>
</dbReference>
<dbReference type="AlphaFoldDB" id="A0A919BKF1"/>
<keyword evidence="11 12" id="KW-0472">Membrane</keyword>
<reference evidence="14" key="1">
    <citation type="journal article" date="2014" name="Int. J. Syst. Evol. Microbiol.">
        <title>Complete genome sequence of Corynebacterium casei LMG S-19264T (=DSM 44701T), isolated from a smear-ripened cheese.</title>
        <authorList>
            <consortium name="US DOE Joint Genome Institute (JGI-PGF)"/>
            <person name="Walter F."/>
            <person name="Albersmeier A."/>
            <person name="Kalinowski J."/>
            <person name="Ruckert C."/>
        </authorList>
    </citation>
    <scope>NUCLEOTIDE SEQUENCE</scope>
    <source>
        <strain evidence="14">KCTC 42731</strain>
    </source>
</reference>
<keyword evidence="9 12" id="KW-1133">Transmembrane helix</keyword>
<keyword evidence="3" id="KW-0597">Phosphoprotein</keyword>
<evidence type="ECO:0000256" key="5">
    <source>
        <dbReference type="ARBA" id="ARBA00022692"/>
    </source>
</evidence>
<feature type="transmembrane region" description="Helical" evidence="12">
    <location>
        <begin position="12"/>
        <end position="35"/>
    </location>
</feature>
<gene>
    <name evidence="14" type="ORF">GCM10017161_27260</name>
</gene>
<dbReference type="InterPro" id="IPR050640">
    <property type="entry name" value="Bact_2-comp_sensor_kinase"/>
</dbReference>
<sequence length="325" mass="36927">MLLLFGDEYWTSHFSILFAITVVATSIVISLIMRYMYKTIMQRKVPVILWALSIIILSVLAALAVGQIHYALWTVIVNIWPKFSPLVTSQPIASISLFLIPTYLAWSCLYWLITRQIALTQAHQHNELLSLRIKEKQLAMLLSQLNPHFMFNTINNIRSLVRIDGEKARDMLSAFADIMRYQFATQSNAATSVEKELEFVEAYVALHQLQLGKRLNFNMDIAQEYLNAAIPKMAIQLLVENAIKHAFGSQGVTGDLTLTIGPIEQQKPDNWRITLTHPGRIIENKKTGIGLSNLRNRLAMFFDNAQLSLTTQNEQVIAQIDIQSK</sequence>
<dbReference type="PANTHER" id="PTHR34220">
    <property type="entry name" value="SENSOR HISTIDINE KINASE YPDA"/>
    <property type="match status" value="1"/>
</dbReference>
<keyword evidence="5 12" id="KW-0812">Transmembrane</keyword>
<dbReference type="GO" id="GO:0000155">
    <property type="term" value="F:phosphorelay sensor kinase activity"/>
    <property type="evidence" value="ECO:0007669"/>
    <property type="project" value="InterPro"/>
</dbReference>
<organism evidence="14 15">
    <name type="scientific">Thalassotalea marina</name>
    <dbReference type="NCBI Taxonomy" id="1673741"/>
    <lineage>
        <taxon>Bacteria</taxon>
        <taxon>Pseudomonadati</taxon>
        <taxon>Pseudomonadota</taxon>
        <taxon>Gammaproteobacteria</taxon>
        <taxon>Alteromonadales</taxon>
        <taxon>Colwelliaceae</taxon>
        <taxon>Thalassotalea</taxon>
    </lineage>
</organism>
<dbReference type="InterPro" id="IPR036890">
    <property type="entry name" value="HATPase_C_sf"/>
</dbReference>
<keyword evidence="15" id="KW-1185">Reference proteome</keyword>
<dbReference type="Proteomes" id="UP000623842">
    <property type="component" value="Unassembled WGS sequence"/>
</dbReference>
<dbReference type="InterPro" id="IPR010559">
    <property type="entry name" value="Sig_transdc_His_kin_internal"/>
</dbReference>
<evidence type="ECO:0000256" key="8">
    <source>
        <dbReference type="ARBA" id="ARBA00022840"/>
    </source>
</evidence>
<evidence type="ECO:0000313" key="15">
    <source>
        <dbReference type="Proteomes" id="UP000623842"/>
    </source>
</evidence>
<dbReference type="Pfam" id="PF06580">
    <property type="entry name" value="His_kinase"/>
    <property type="match status" value="1"/>
</dbReference>
<dbReference type="SUPFAM" id="SSF55874">
    <property type="entry name" value="ATPase domain of HSP90 chaperone/DNA topoisomerase II/histidine kinase"/>
    <property type="match status" value="1"/>
</dbReference>
<dbReference type="PANTHER" id="PTHR34220:SF11">
    <property type="entry name" value="SENSOR PROTEIN KINASE HPTS"/>
    <property type="match status" value="1"/>
</dbReference>
<proteinExistence type="predicted"/>
<evidence type="ECO:0000256" key="10">
    <source>
        <dbReference type="ARBA" id="ARBA00023012"/>
    </source>
</evidence>
<evidence type="ECO:0000256" key="4">
    <source>
        <dbReference type="ARBA" id="ARBA00022679"/>
    </source>
</evidence>
<keyword evidence="7" id="KW-0418">Kinase</keyword>
<evidence type="ECO:0000256" key="7">
    <source>
        <dbReference type="ARBA" id="ARBA00022777"/>
    </source>
</evidence>
<evidence type="ECO:0000256" key="9">
    <source>
        <dbReference type="ARBA" id="ARBA00022989"/>
    </source>
</evidence>
<reference evidence="14" key="2">
    <citation type="submission" date="2020-09" db="EMBL/GenBank/DDBJ databases">
        <authorList>
            <person name="Sun Q."/>
            <person name="Kim S."/>
        </authorList>
    </citation>
    <scope>NUCLEOTIDE SEQUENCE</scope>
    <source>
        <strain evidence="14">KCTC 42731</strain>
    </source>
</reference>
<evidence type="ECO:0000256" key="2">
    <source>
        <dbReference type="ARBA" id="ARBA00022475"/>
    </source>
</evidence>
<evidence type="ECO:0000259" key="13">
    <source>
        <dbReference type="Pfam" id="PF06580"/>
    </source>
</evidence>
<keyword evidence="8" id="KW-0067">ATP-binding</keyword>
<feature type="domain" description="Signal transduction histidine kinase internal region" evidence="13">
    <location>
        <begin position="137"/>
        <end position="215"/>
    </location>
</feature>
<comment type="caution">
    <text evidence="14">The sequence shown here is derived from an EMBL/GenBank/DDBJ whole genome shotgun (WGS) entry which is preliminary data.</text>
</comment>